<dbReference type="GO" id="GO:0016491">
    <property type="term" value="F:oxidoreductase activity"/>
    <property type="evidence" value="ECO:0007669"/>
    <property type="project" value="UniProtKB-KW"/>
</dbReference>
<gene>
    <name evidence="2" type="ORF">AMK59_8254</name>
</gene>
<dbReference type="InterPro" id="IPR036291">
    <property type="entry name" value="NAD(P)-bd_dom_sf"/>
</dbReference>
<protein>
    <recommendedName>
        <fullName evidence="4">Dehydrogenase</fullName>
    </recommendedName>
</protein>
<reference evidence="2 3" key="1">
    <citation type="submission" date="2015-09" db="EMBL/GenBank/DDBJ databases">
        <title>Draft genome of the scarab beetle Oryctes borbonicus.</title>
        <authorList>
            <person name="Meyer J.M."/>
            <person name="Markov G.V."/>
            <person name="Baskaran P."/>
            <person name="Herrmann M."/>
            <person name="Sommer R.J."/>
            <person name="Roedelsperger C."/>
        </authorList>
    </citation>
    <scope>NUCLEOTIDE SEQUENCE [LARGE SCALE GENOMIC DNA]</scope>
    <source>
        <strain evidence="2">OB123</strain>
        <tissue evidence="2">Whole animal</tissue>
    </source>
</reference>
<keyword evidence="3" id="KW-1185">Reference proteome</keyword>
<name>A0A0T6AXU2_9SCAR</name>
<dbReference type="Gene3D" id="3.40.50.720">
    <property type="entry name" value="NAD(P)-binding Rossmann-like Domain"/>
    <property type="match status" value="1"/>
</dbReference>
<dbReference type="EMBL" id="LJIG01022581">
    <property type="protein sequence ID" value="KRT79812.1"/>
    <property type="molecule type" value="Genomic_DNA"/>
</dbReference>
<evidence type="ECO:0008006" key="4">
    <source>
        <dbReference type="Google" id="ProtNLM"/>
    </source>
</evidence>
<comment type="caution">
    <text evidence="2">The sequence shown here is derived from an EMBL/GenBank/DDBJ whole genome shotgun (WGS) entry which is preliminary data.</text>
</comment>
<evidence type="ECO:0000256" key="1">
    <source>
        <dbReference type="ARBA" id="ARBA00023002"/>
    </source>
</evidence>
<feature type="non-terminal residue" evidence="2">
    <location>
        <position position="1"/>
    </location>
</feature>
<proteinExistence type="predicted"/>
<dbReference type="OrthoDB" id="191139at2759"/>
<dbReference type="PANTHER" id="PTHR43157">
    <property type="entry name" value="PHOSPHATIDYLINOSITOL-GLYCAN BIOSYNTHESIS CLASS F PROTEIN-RELATED"/>
    <property type="match status" value="1"/>
</dbReference>
<organism evidence="2 3">
    <name type="scientific">Oryctes borbonicus</name>
    <dbReference type="NCBI Taxonomy" id="1629725"/>
    <lineage>
        <taxon>Eukaryota</taxon>
        <taxon>Metazoa</taxon>
        <taxon>Ecdysozoa</taxon>
        <taxon>Arthropoda</taxon>
        <taxon>Hexapoda</taxon>
        <taxon>Insecta</taxon>
        <taxon>Pterygota</taxon>
        <taxon>Neoptera</taxon>
        <taxon>Endopterygota</taxon>
        <taxon>Coleoptera</taxon>
        <taxon>Polyphaga</taxon>
        <taxon>Scarabaeiformia</taxon>
        <taxon>Scarabaeidae</taxon>
        <taxon>Dynastinae</taxon>
        <taxon>Oryctes</taxon>
    </lineage>
</organism>
<dbReference type="PANTHER" id="PTHR43157:SF31">
    <property type="entry name" value="PHOSPHATIDYLINOSITOL-GLYCAN BIOSYNTHESIS CLASS F PROTEIN"/>
    <property type="match status" value="1"/>
</dbReference>
<dbReference type="Proteomes" id="UP000051574">
    <property type="component" value="Unassembled WGS sequence"/>
</dbReference>
<evidence type="ECO:0000313" key="3">
    <source>
        <dbReference type="Proteomes" id="UP000051574"/>
    </source>
</evidence>
<dbReference type="SUPFAM" id="SSF51735">
    <property type="entry name" value="NAD(P)-binding Rossmann-fold domains"/>
    <property type="match status" value="1"/>
</dbReference>
<sequence length="173" mass="20091">DLLKKSSPSRIIFVSSLVAFLTNLTIENLNQHPKPKFYFFSPLLHYGNSKLMNAITANILGKKMRGTGVTTYSLHPGVVNTAIYRVFCEKNKFDVLKMCLYYFLLPVYGKTVWEGAQTQINCALSKEIENVTGKYYLDCIEFLPPWTPFSEDYRMELWRETERLVRLEEAEKI</sequence>
<dbReference type="AlphaFoldDB" id="A0A0T6AXU2"/>
<keyword evidence="1" id="KW-0560">Oxidoreductase</keyword>
<evidence type="ECO:0000313" key="2">
    <source>
        <dbReference type="EMBL" id="KRT79812.1"/>
    </source>
</evidence>
<accession>A0A0T6AXU2</accession>